<feature type="domain" description="Phytochrome chromophore attachment site" evidence="8">
    <location>
        <begin position="274"/>
        <end position="410"/>
    </location>
</feature>
<dbReference type="InterPro" id="IPR029016">
    <property type="entry name" value="GAF-like_dom_sf"/>
</dbReference>
<dbReference type="CDD" id="cd00130">
    <property type="entry name" value="PAS"/>
    <property type="match status" value="1"/>
</dbReference>
<feature type="domain" description="PAC" evidence="11">
    <location>
        <begin position="204"/>
        <end position="254"/>
    </location>
</feature>
<feature type="domain" description="Histidine kinase" evidence="9">
    <location>
        <begin position="462"/>
        <end position="697"/>
    </location>
</feature>
<feature type="coiled-coil region" evidence="7">
    <location>
        <begin position="404"/>
        <end position="455"/>
    </location>
</feature>
<comment type="similarity">
    <text evidence="2">In the N-terminal section; belongs to the phytochrome family.</text>
</comment>
<dbReference type="InterPro" id="IPR003018">
    <property type="entry name" value="GAF"/>
</dbReference>
<evidence type="ECO:0000259" key="8">
    <source>
        <dbReference type="PROSITE" id="PS50046"/>
    </source>
</evidence>
<dbReference type="SMART" id="SM00086">
    <property type="entry name" value="PAC"/>
    <property type="match status" value="1"/>
</dbReference>
<dbReference type="InterPro" id="IPR001610">
    <property type="entry name" value="PAC"/>
</dbReference>
<dbReference type="InterPro" id="IPR036890">
    <property type="entry name" value="HATPase_C_sf"/>
</dbReference>
<dbReference type="NCBIfam" id="TIGR00229">
    <property type="entry name" value="sensory_box"/>
    <property type="match status" value="1"/>
</dbReference>
<protein>
    <recommendedName>
        <fullName evidence="3">histidine kinase</fullName>
        <ecNumber evidence="3">2.7.13.3</ecNumber>
    </recommendedName>
</protein>
<dbReference type="Pfam" id="PF13426">
    <property type="entry name" value="PAS_9"/>
    <property type="match status" value="1"/>
</dbReference>
<dbReference type="Gene3D" id="3.30.450.20">
    <property type="entry name" value="PAS domain"/>
    <property type="match status" value="2"/>
</dbReference>
<dbReference type="EC" id="2.7.13.3" evidence="3"/>
<proteinExistence type="inferred from homology"/>
<dbReference type="Gene3D" id="1.10.287.130">
    <property type="match status" value="1"/>
</dbReference>
<dbReference type="PROSITE" id="PS50112">
    <property type="entry name" value="PAS"/>
    <property type="match status" value="1"/>
</dbReference>
<dbReference type="PROSITE" id="PS50109">
    <property type="entry name" value="HIS_KIN"/>
    <property type="match status" value="1"/>
</dbReference>
<dbReference type="GO" id="GO:0000155">
    <property type="term" value="F:phosphorelay sensor kinase activity"/>
    <property type="evidence" value="ECO:0007669"/>
    <property type="project" value="InterPro"/>
</dbReference>
<evidence type="ECO:0000259" key="11">
    <source>
        <dbReference type="PROSITE" id="PS50113"/>
    </source>
</evidence>
<dbReference type="InterPro" id="IPR036097">
    <property type="entry name" value="HisK_dim/P_sf"/>
</dbReference>
<evidence type="ECO:0000256" key="2">
    <source>
        <dbReference type="ARBA" id="ARBA00006402"/>
    </source>
</evidence>
<dbReference type="Pfam" id="PF02518">
    <property type="entry name" value="HATPase_c"/>
    <property type="match status" value="1"/>
</dbReference>
<dbReference type="InterPro" id="IPR052162">
    <property type="entry name" value="Sensor_kinase/Photoreceptor"/>
</dbReference>
<dbReference type="InterPro" id="IPR000014">
    <property type="entry name" value="PAS"/>
</dbReference>
<dbReference type="PANTHER" id="PTHR43304:SF1">
    <property type="entry name" value="PAC DOMAIN-CONTAINING PROTEIN"/>
    <property type="match status" value="1"/>
</dbReference>
<keyword evidence="6 12" id="KW-0418">Kinase</keyword>
<evidence type="ECO:0000256" key="1">
    <source>
        <dbReference type="ARBA" id="ARBA00000085"/>
    </source>
</evidence>
<reference evidence="12 13" key="1">
    <citation type="submission" date="2016-11" db="EMBL/GenBank/DDBJ databases">
        <title>Draft Genome Sequences of Nine Cyanobacterial Strains from Diverse Habitats.</title>
        <authorList>
            <person name="Zhu T."/>
            <person name="Hou S."/>
            <person name="Lu X."/>
            <person name="Hess W.R."/>
        </authorList>
    </citation>
    <scope>NUCLEOTIDE SEQUENCE [LARGE SCALE GENOMIC DNA]</scope>
    <source>
        <strain evidence="12 13">NIES-592</strain>
    </source>
</reference>
<dbReference type="InterPro" id="IPR035965">
    <property type="entry name" value="PAS-like_dom_sf"/>
</dbReference>
<dbReference type="EMBL" id="MRCA01000006">
    <property type="protein sequence ID" value="OKH13706.1"/>
    <property type="molecule type" value="Genomic_DNA"/>
</dbReference>
<dbReference type="AlphaFoldDB" id="A0A1U7GZ27"/>
<evidence type="ECO:0000256" key="5">
    <source>
        <dbReference type="ARBA" id="ARBA00022679"/>
    </source>
</evidence>
<dbReference type="OrthoDB" id="434992at2"/>
<dbReference type="InterPro" id="IPR005467">
    <property type="entry name" value="His_kinase_dom"/>
</dbReference>
<keyword evidence="5" id="KW-0808">Transferase</keyword>
<dbReference type="PANTHER" id="PTHR43304">
    <property type="entry name" value="PHYTOCHROME-LIKE PROTEIN CPH1"/>
    <property type="match status" value="1"/>
</dbReference>
<dbReference type="SUPFAM" id="SSF55785">
    <property type="entry name" value="PYP-like sensor domain (PAS domain)"/>
    <property type="match status" value="2"/>
</dbReference>
<dbReference type="Pfam" id="PF01590">
    <property type="entry name" value="GAF"/>
    <property type="match status" value="1"/>
</dbReference>
<comment type="catalytic activity">
    <reaction evidence="1">
        <text>ATP + protein L-histidine = ADP + protein N-phospho-L-histidine.</text>
        <dbReference type="EC" id="2.7.13.3"/>
    </reaction>
</comment>
<evidence type="ECO:0000259" key="10">
    <source>
        <dbReference type="PROSITE" id="PS50112"/>
    </source>
</evidence>
<organism evidence="12 13">
    <name type="scientific">Fischerella major NIES-592</name>
    <dbReference type="NCBI Taxonomy" id="210994"/>
    <lineage>
        <taxon>Bacteria</taxon>
        <taxon>Bacillati</taxon>
        <taxon>Cyanobacteriota</taxon>
        <taxon>Cyanophyceae</taxon>
        <taxon>Nostocales</taxon>
        <taxon>Hapalosiphonaceae</taxon>
        <taxon>Fischerella</taxon>
    </lineage>
</organism>
<comment type="caution">
    <text evidence="12">The sequence shown here is derived from an EMBL/GenBank/DDBJ whole genome shotgun (WGS) entry which is preliminary data.</text>
</comment>
<dbReference type="PROSITE" id="PS50046">
    <property type="entry name" value="PHYTOCHROME_2"/>
    <property type="match status" value="1"/>
</dbReference>
<dbReference type="Pfam" id="PF08448">
    <property type="entry name" value="PAS_4"/>
    <property type="match status" value="1"/>
</dbReference>
<evidence type="ECO:0000259" key="9">
    <source>
        <dbReference type="PROSITE" id="PS50109"/>
    </source>
</evidence>
<dbReference type="RefSeq" id="WP_073556051.1">
    <property type="nucleotide sequence ID" value="NZ_MRCA01000006.1"/>
</dbReference>
<evidence type="ECO:0000256" key="4">
    <source>
        <dbReference type="ARBA" id="ARBA00022553"/>
    </source>
</evidence>
<accession>A0A1U7GZ27</accession>
<gene>
    <name evidence="12" type="ORF">NIES592_14005</name>
</gene>
<keyword evidence="13" id="KW-1185">Reference proteome</keyword>
<dbReference type="SMART" id="SM00065">
    <property type="entry name" value="GAF"/>
    <property type="match status" value="1"/>
</dbReference>
<dbReference type="Gene3D" id="3.30.450.40">
    <property type="match status" value="1"/>
</dbReference>
<dbReference type="InterPro" id="IPR013656">
    <property type="entry name" value="PAS_4"/>
</dbReference>
<dbReference type="InterPro" id="IPR016132">
    <property type="entry name" value="Phyto_chromo_attachment"/>
</dbReference>
<dbReference type="SMART" id="SM00387">
    <property type="entry name" value="HATPase_c"/>
    <property type="match status" value="1"/>
</dbReference>
<evidence type="ECO:0000313" key="12">
    <source>
        <dbReference type="EMBL" id="OKH13706.1"/>
    </source>
</evidence>
<dbReference type="Proteomes" id="UP000186391">
    <property type="component" value="Unassembled WGS sequence"/>
</dbReference>
<evidence type="ECO:0000256" key="3">
    <source>
        <dbReference type="ARBA" id="ARBA00012438"/>
    </source>
</evidence>
<dbReference type="InterPro" id="IPR003594">
    <property type="entry name" value="HATPase_dom"/>
</dbReference>
<dbReference type="SMART" id="SM00091">
    <property type="entry name" value="PAS"/>
    <property type="match status" value="2"/>
</dbReference>
<evidence type="ECO:0000256" key="6">
    <source>
        <dbReference type="ARBA" id="ARBA00022777"/>
    </source>
</evidence>
<name>A0A1U7GZ27_9CYAN</name>
<evidence type="ECO:0000313" key="13">
    <source>
        <dbReference type="Proteomes" id="UP000186391"/>
    </source>
</evidence>
<dbReference type="SUPFAM" id="SSF55781">
    <property type="entry name" value="GAF domain-like"/>
    <property type="match status" value="1"/>
</dbReference>
<keyword evidence="7" id="KW-0175">Coiled coil</keyword>
<evidence type="ECO:0000256" key="7">
    <source>
        <dbReference type="SAM" id="Coils"/>
    </source>
</evidence>
<feature type="domain" description="PAS" evidence="10">
    <location>
        <begin position="152"/>
        <end position="206"/>
    </location>
</feature>
<dbReference type="SUPFAM" id="SSF55874">
    <property type="entry name" value="ATPase domain of HSP90 chaperone/DNA topoisomerase II/histidine kinase"/>
    <property type="match status" value="1"/>
</dbReference>
<dbReference type="Gene3D" id="3.30.565.10">
    <property type="entry name" value="Histidine kinase-like ATPase, C-terminal domain"/>
    <property type="match status" value="1"/>
</dbReference>
<keyword evidence="4" id="KW-0597">Phosphoprotein</keyword>
<dbReference type="PROSITE" id="PS50113">
    <property type="entry name" value="PAC"/>
    <property type="match status" value="1"/>
</dbReference>
<dbReference type="InterPro" id="IPR000700">
    <property type="entry name" value="PAS-assoc_C"/>
</dbReference>
<sequence>MKITNRKFREEKLLQAEARYQAIVNAIPDMVFCISRDGEYLDFKGEYTTKEIVGKKLWEILPANVALIKQEAIAKTLVTNTLQVCEYQLSTPWGVRDYQARLVKSGENEVLAIVRDITEPKKTEIALQSLAQKFSKAFRCSPDPITISTLKEGRYIEVNESFVQLSGYQPSEVLGRTAFELNMWVNPSDRTKLLQKLQAQGAIRNQEIKFRKKSGEIIIVQVAAEVIELDGIPCLLAVSRDITERKQTEELLRLSAQRDRLLTETLMRIRQSLNINEILQTTVNEVREFLQADRVFIALNDSRDLFKMIAESVNPQYPSVLNWKKKDETLLQELRTKLLTDRVRVVEDITQTKVSPHLAALYQQFQTKASLAVPIMLGKELFGALIANSCAKPRCWQQIEIDLLQQISEQLAIAIQQAQLYQELEQLNNNLERQVEERTAQLQQKMQELQEINRVKNVFLHAVSHDLRTTVMGNLMVLKNLLKNGRQGRRLGGQESNLSSLPPPTSPIPIPRSIIERMIQGNDRQLRMIDSLLEIHSTEVEGIILNQEIIQFNTFIGEVIKNVEPMLRQNQSQLKTLVAEDLPLVTADSVKLHQFFVDLFTYILQTNPPGLDLLLTAKVEANMILCTVQFHGIHMSKLECDRLFELYVHEPQARFSTGIGLKMYLSRQLIKAHGGEIGVNSNHKCGVSFWFTLPLAIK</sequence>
<dbReference type="SUPFAM" id="SSF47384">
    <property type="entry name" value="Homodimeric domain of signal transducing histidine kinase"/>
    <property type="match status" value="1"/>
</dbReference>